<evidence type="ECO:0000313" key="5">
    <source>
        <dbReference type="Proteomes" id="UP000640786"/>
    </source>
</evidence>
<keyword evidence="5" id="KW-1185">Reference proteome</keyword>
<evidence type="ECO:0000259" key="2">
    <source>
        <dbReference type="Pfam" id="PF07905"/>
    </source>
</evidence>
<keyword evidence="1" id="KW-0175">Coiled coil</keyword>
<dbReference type="InterPro" id="IPR051448">
    <property type="entry name" value="CdaR-like_regulators"/>
</dbReference>
<feature type="domain" description="Purine catabolism PurC-like" evidence="2">
    <location>
        <begin position="14"/>
        <end position="121"/>
    </location>
</feature>
<comment type="caution">
    <text evidence="4">The sequence shown here is derived from an EMBL/GenBank/DDBJ whole genome shotgun (WGS) entry which is preliminary data.</text>
</comment>
<evidence type="ECO:0000256" key="1">
    <source>
        <dbReference type="SAM" id="Coils"/>
    </source>
</evidence>
<reference evidence="4 5" key="1">
    <citation type="submission" date="2020-08" db="EMBL/GenBank/DDBJ databases">
        <title>A Genomic Blueprint of the Chicken Gut Microbiome.</title>
        <authorList>
            <person name="Gilroy R."/>
            <person name="Ravi A."/>
            <person name="Getino M."/>
            <person name="Pursley I."/>
            <person name="Horton D.L."/>
            <person name="Alikhan N.-F."/>
            <person name="Baker D."/>
            <person name="Gharbi K."/>
            <person name="Hall N."/>
            <person name="Watson M."/>
            <person name="Adriaenssens E.M."/>
            <person name="Foster-Nyarko E."/>
            <person name="Jarju S."/>
            <person name="Secka A."/>
            <person name="Antonio M."/>
            <person name="Oren A."/>
            <person name="Chaudhuri R."/>
            <person name="La Ragione R.M."/>
            <person name="Hildebrand F."/>
            <person name="Pallen M.J."/>
        </authorList>
    </citation>
    <scope>NUCLEOTIDE SEQUENCE [LARGE SCALE GENOMIC DNA]</scope>
    <source>
        <strain evidence="4 5">Sa2BUA9</strain>
    </source>
</reference>
<evidence type="ECO:0000259" key="3">
    <source>
        <dbReference type="Pfam" id="PF13556"/>
    </source>
</evidence>
<evidence type="ECO:0000313" key="4">
    <source>
        <dbReference type="EMBL" id="MBD7943183.1"/>
    </source>
</evidence>
<dbReference type="EMBL" id="JACSQO010000001">
    <property type="protein sequence ID" value="MBD7943183.1"/>
    <property type="molecule type" value="Genomic_DNA"/>
</dbReference>
<name>A0ABR8R5W6_9BACI</name>
<sequence length="516" mass="59813">MSIERLALRLEKYGIRLVSGWQGEQREIDYINIQELPLRSERVHPGGFILTTFAAFKDEYEILSHVEWLITRKISALGIHEAGWAVIPDSLLQLSNTNGLPIFTIPVDLSYKEVFKEFNELLLGENDALRVRIEEMNLQLLEAVARDKGVSYIIATLGKYLSSPIVFLDQSLSIVSIWTNNNFNRQEFSLLVKSVLERERDALYREKYLEVGSALTESFSLQHDLVFFVLPIMEKIEKHGYLIIGNNGVEELIINSAIQYGKTALLLDAVKKKSLERFLKNQEIQLLEAVFESRNSLPNRTSNLSSSLKKMSQIYVFHFENEDLINYGFTVIYDKLDGRNSDKIIWIYQQEVICIASTPIEIHNLQEILSSLQGTYCGVSEYMTSKVEKDLLLKYKQAKHCIKLSEQMNVKLILFQDIGVDRFLFMIKEEDSMQEAAKELLQPLLDFDKRNQADLTKTLEVYLKHFFSLKKSAEELFIHRNTVSYRMEKIQELYPGIIFENQNEYLLFSIALRLIK</sequence>
<protein>
    <submittedName>
        <fullName evidence="4">PucR family transcriptional regulator</fullName>
    </submittedName>
</protein>
<feature type="coiled-coil region" evidence="1">
    <location>
        <begin position="119"/>
        <end position="146"/>
    </location>
</feature>
<organism evidence="4 5">
    <name type="scientific">Psychrobacillus faecigallinarum</name>
    <dbReference type="NCBI Taxonomy" id="2762235"/>
    <lineage>
        <taxon>Bacteria</taxon>
        <taxon>Bacillati</taxon>
        <taxon>Bacillota</taxon>
        <taxon>Bacilli</taxon>
        <taxon>Bacillales</taxon>
        <taxon>Bacillaceae</taxon>
        <taxon>Psychrobacillus</taxon>
    </lineage>
</organism>
<dbReference type="InterPro" id="IPR012914">
    <property type="entry name" value="PucR_dom"/>
</dbReference>
<dbReference type="RefSeq" id="WP_191696574.1">
    <property type="nucleotide sequence ID" value="NZ_JACSQO010000001.1"/>
</dbReference>
<dbReference type="PANTHER" id="PTHR33744:SF15">
    <property type="entry name" value="CARBOHYDRATE DIACID REGULATOR"/>
    <property type="match status" value="1"/>
</dbReference>
<dbReference type="InterPro" id="IPR025736">
    <property type="entry name" value="PucR_C-HTH_dom"/>
</dbReference>
<dbReference type="Pfam" id="PF07905">
    <property type="entry name" value="PucR"/>
    <property type="match status" value="1"/>
</dbReference>
<proteinExistence type="predicted"/>
<dbReference type="InterPro" id="IPR042070">
    <property type="entry name" value="PucR_C-HTH_sf"/>
</dbReference>
<accession>A0ABR8R5W6</accession>
<gene>
    <name evidence="4" type="ORF">H9650_03550</name>
</gene>
<feature type="domain" description="PucR C-terminal helix-turn-helix" evidence="3">
    <location>
        <begin position="455"/>
        <end position="513"/>
    </location>
</feature>
<dbReference type="Pfam" id="PF13556">
    <property type="entry name" value="HTH_30"/>
    <property type="match status" value="1"/>
</dbReference>
<dbReference type="Proteomes" id="UP000640786">
    <property type="component" value="Unassembled WGS sequence"/>
</dbReference>
<dbReference type="Gene3D" id="1.10.10.2840">
    <property type="entry name" value="PucR C-terminal helix-turn-helix domain"/>
    <property type="match status" value="1"/>
</dbReference>
<dbReference type="PANTHER" id="PTHR33744">
    <property type="entry name" value="CARBOHYDRATE DIACID REGULATOR"/>
    <property type="match status" value="1"/>
</dbReference>